<dbReference type="PANTHER" id="PTHR43903">
    <property type="entry name" value="NEUROLIGIN"/>
    <property type="match status" value="1"/>
</dbReference>
<sequence length="279" mass="29443">TLWFWSTQRTPSVTSVSVPGHGMLKGVSVETTVGSDRRTVIQFLGVPYARPPIGMLRFEAAQPADWRGTSASFRPSCVQPGDGESSGSSEDCLYLNVFTPAARVGPSSCHQGCCTCDTFLEILLDEGRVPVLVFFFNPSANESPGLLDGSALAATGNIVVVTASYRTAALGFLSTGASGLSGNYGLTDQEAVLRWVNAHISLMGGDNSRVTVGAEQGGADILSLHLLSRPAPLFQRMMLMVSSGPVSLPATSWWRHLLAEHKGKQPLPCLLTCTGGTGV</sequence>
<dbReference type="Pfam" id="PF00135">
    <property type="entry name" value="COesterase"/>
    <property type="match status" value="1"/>
</dbReference>
<dbReference type="AlphaFoldDB" id="A0A3B3BF49"/>
<keyword evidence="5" id="KW-1185">Reference proteome</keyword>
<dbReference type="Ensembl" id="ENSOMET00000010182.1">
    <property type="protein sequence ID" value="ENSOMEP00000003827.1"/>
    <property type="gene ID" value="ENSOMEG00000004785.1"/>
</dbReference>
<reference evidence="4" key="1">
    <citation type="submission" date="2025-08" db="UniProtKB">
        <authorList>
            <consortium name="Ensembl"/>
        </authorList>
    </citation>
    <scope>IDENTIFICATION</scope>
</reference>
<dbReference type="InterPro" id="IPR051093">
    <property type="entry name" value="Neuroligin/BSAL"/>
</dbReference>
<dbReference type="InterPro" id="IPR019819">
    <property type="entry name" value="Carboxylesterase_B_CS"/>
</dbReference>
<dbReference type="InterPro" id="IPR002018">
    <property type="entry name" value="CarbesteraseB"/>
</dbReference>
<proteinExistence type="inferred from homology"/>
<evidence type="ECO:0000259" key="3">
    <source>
        <dbReference type="Pfam" id="PF00135"/>
    </source>
</evidence>
<keyword evidence="2" id="KW-0732">Signal</keyword>
<dbReference type="PROSITE" id="PS00941">
    <property type="entry name" value="CARBOXYLESTERASE_B_2"/>
    <property type="match status" value="1"/>
</dbReference>
<protein>
    <recommendedName>
        <fullName evidence="3">Carboxylesterase type B domain-containing protein</fullName>
    </recommendedName>
</protein>
<evidence type="ECO:0000313" key="5">
    <source>
        <dbReference type="Proteomes" id="UP000261560"/>
    </source>
</evidence>
<dbReference type="SUPFAM" id="SSF53474">
    <property type="entry name" value="alpha/beta-Hydrolases"/>
    <property type="match status" value="1"/>
</dbReference>
<reference evidence="4" key="2">
    <citation type="submission" date="2025-09" db="UniProtKB">
        <authorList>
            <consortium name="Ensembl"/>
        </authorList>
    </citation>
    <scope>IDENTIFICATION</scope>
</reference>
<accession>A0A3B3BF49</accession>
<comment type="similarity">
    <text evidence="1">Belongs to the type-B carboxylesterase/lipase family.</text>
</comment>
<name>A0A3B3BF49_ORYME</name>
<dbReference type="Proteomes" id="UP000261560">
    <property type="component" value="Unplaced"/>
</dbReference>
<organism evidence="4 5">
    <name type="scientific">Oryzias melastigma</name>
    <name type="common">Marine medaka</name>
    <dbReference type="NCBI Taxonomy" id="30732"/>
    <lineage>
        <taxon>Eukaryota</taxon>
        <taxon>Metazoa</taxon>
        <taxon>Chordata</taxon>
        <taxon>Craniata</taxon>
        <taxon>Vertebrata</taxon>
        <taxon>Euteleostomi</taxon>
        <taxon>Actinopterygii</taxon>
        <taxon>Neopterygii</taxon>
        <taxon>Teleostei</taxon>
        <taxon>Neoteleostei</taxon>
        <taxon>Acanthomorphata</taxon>
        <taxon>Ovalentaria</taxon>
        <taxon>Atherinomorphae</taxon>
        <taxon>Beloniformes</taxon>
        <taxon>Adrianichthyidae</taxon>
        <taxon>Oryziinae</taxon>
        <taxon>Oryzias</taxon>
    </lineage>
</organism>
<dbReference type="GeneTree" id="ENSGT00940000168460"/>
<dbReference type="OMA" id="IICTTHE"/>
<feature type="domain" description="Carboxylesterase type B" evidence="3">
    <location>
        <begin position="15"/>
        <end position="241"/>
    </location>
</feature>
<evidence type="ECO:0000256" key="2">
    <source>
        <dbReference type="ARBA" id="ARBA00022729"/>
    </source>
</evidence>
<dbReference type="Gene3D" id="3.40.50.1820">
    <property type="entry name" value="alpha/beta hydrolase"/>
    <property type="match status" value="1"/>
</dbReference>
<evidence type="ECO:0000256" key="1">
    <source>
        <dbReference type="ARBA" id="ARBA00005964"/>
    </source>
</evidence>
<dbReference type="InterPro" id="IPR029058">
    <property type="entry name" value="AB_hydrolase_fold"/>
</dbReference>
<evidence type="ECO:0000313" key="4">
    <source>
        <dbReference type="Ensembl" id="ENSOMEP00000003827.1"/>
    </source>
</evidence>